<evidence type="ECO:0000256" key="9">
    <source>
        <dbReference type="ARBA" id="ARBA00022692"/>
    </source>
</evidence>
<evidence type="ECO:0000256" key="12">
    <source>
        <dbReference type="ARBA" id="ARBA00022968"/>
    </source>
</evidence>
<keyword evidence="11" id="KW-0547">Nucleotide-binding</keyword>
<dbReference type="PANTHER" id="PTHR23033:SF14">
    <property type="entry name" value="GLYCOPROTEIN-N-ACETYLGALACTOSAMINE 3-BETA-GALACTOSYLTRANSFERASE 1-RELATED"/>
    <property type="match status" value="1"/>
</dbReference>
<evidence type="ECO:0000256" key="11">
    <source>
        <dbReference type="ARBA" id="ARBA00022741"/>
    </source>
</evidence>
<reference evidence="24 25" key="1">
    <citation type="journal article" date="2022" name="Nat. Ecol. Evol.">
        <title>A masculinizing supergene underlies an exaggerated male reproductive morph in a spider.</title>
        <authorList>
            <person name="Hendrickx F."/>
            <person name="De Corte Z."/>
            <person name="Sonet G."/>
            <person name="Van Belleghem S.M."/>
            <person name="Kostlbacher S."/>
            <person name="Vangestel C."/>
        </authorList>
    </citation>
    <scope>NUCLEOTIDE SEQUENCE [LARGE SCALE GENOMIC DNA]</scope>
    <source>
        <strain evidence="24">W744_W776</strain>
    </source>
</reference>
<evidence type="ECO:0000256" key="10">
    <source>
        <dbReference type="ARBA" id="ARBA00022723"/>
    </source>
</evidence>
<dbReference type="Pfam" id="PF02434">
    <property type="entry name" value="Fringe"/>
    <property type="match status" value="1"/>
</dbReference>
<dbReference type="InterPro" id="IPR026050">
    <property type="entry name" value="C1GALT1/C1GALT1_chp1"/>
</dbReference>
<dbReference type="Proteomes" id="UP000827092">
    <property type="component" value="Unassembled WGS sequence"/>
</dbReference>
<dbReference type="FunFam" id="3.90.550.50:FF:000017">
    <property type="entry name" value="Glycoprotein-N-acetylgalactosamine 3-beta-galactosyltransferase 1"/>
    <property type="match status" value="1"/>
</dbReference>
<evidence type="ECO:0000256" key="8">
    <source>
        <dbReference type="ARBA" id="ARBA00022679"/>
    </source>
</evidence>
<evidence type="ECO:0000256" key="7">
    <source>
        <dbReference type="ARBA" id="ARBA00022676"/>
    </source>
</evidence>
<keyword evidence="13" id="KW-1133">Transmembrane helix</keyword>
<keyword evidence="7" id="KW-0328">Glycosyltransferase</keyword>
<dbReference type="PANTHER" id="PTHR23033">
    <property type="entry name" value="BETA1,3-GALACTOSYLTRANSFERASE"/>
    <property type="match status" value="1"/>
</dbReference>
<evidence type="ECO:0000256" key="3">
    <source>
        <dbReference type="ARBA" id="ARBA00004922"/>
    </source>
</evidence>
<comment type="function">
    <text evidence="22">Glycosyltransferase that generates the core 1 O-glycan Gal-beta1-3GalNAc-alpha1-Ser/Thr (T antigen), which is a precursor for many extended O-glycans in glycoproteins.</text>
</comment>
<accession>A0AAV6TJW1</accession>
<keyword evidence="16" id="KW-0325">Glycoprotein</keyword>
<evidence type="ECO:0000256" key="22">
    <source>
        <dbReference type="ARBA" id="ARBA00059245"/>
    </source>
</evidence>
<feature type="domain" description="Fringe-like glycosyltransferase" evidence="23">
    <location>
        <begin position="79"/>
        <end position="228"/>
    </location>
</feature>
<comment type="caution">
    <text evidence="24">The sequence shown here is derived from an EMBL/GenBank/DDBJ whole genome shotgun (WGS) entry which is preliminary data.</text>
</comment>
<keyword evidence="15" id="KW-1015">Disulfide bond</keyword>
<dbReference type="AlphaFoldDB" id="A0AAV6TJW1"/>
<evidence type="ECO:0000313" key="25">
    <source>
        <dbReference type="Proteomes" id="UP000827092"/>
    </source>
</evidence>
<comment type="pathway">
    <text evidence="3">Protein modification; protein glycosylation.</text>
</comment>
<evidence type="ECO:0000256" key="15">
    <source>
        <dbReference type="ARBA" id="ARBA00023157"/>
    </source>
</evidence>
<dbReference type="GO" id="GO:0000166">
    <property type="term" value="F:nucleotide binding"/>
    <property type="evidence" value="ECO:0007669"/>
    <property type="project" value="UniProtKB-KW"/>
</dbReference>
<comment type="similarity">
    <text evidence="4">Belongs to the glycosyltransferase 31 family. Beta3-Gal-T subfamily.</text>
</comment>
<evidence type="ECO:0000256" key="6">
    <source>
        <dbReference type="ARBA" id="ARBA00012557"/>
    </source>
</evidence>
<evidence type="ECO:0000256" key="20">
    <source>
        <dbReference type="ARBA" id="ARBA00042009"/>
    </source>
</evidence>
<evidence type="ECO:0000256" key="19">
    <source>
        <dbReference type="ARBA" id="ARBA00041226"/>
    </source>
</evidence>
<evidence type="ECO:0000256" key="2">
    <source>
        <dbReference type="ARBA" id="ARBA00004606"/>
    </source>
</evidence>
<protein>
    <recommendedName>
        <fullName evidence="18">Glycoprotein-N-acetylgalactosamine 3-beta-galactosyltransferase 1</fullName>
        <ecNumber evidence="6">2.4.1.122</ecNumber>
    </recommendedName>
    <alternativeName>
        <fullName evidence="20">Core 1 O-glycan T-synthase</fullName>
    </alternativeName>
    <alternativeName>
        <fullName evidence="21">Core 1 UDP-galactose:N-acetylgalactosamine-alpha-R beta 1,3-galactosyltransferase 1</fullName>
    </alternativeName>
    <alternativeName>
        <fullName evidence="19">Core 1 beta1,3-galactosyltransferase 1</fullName>
    </alternativeName>
</protein>
<comment type="subcellular location">
    <subcellularLocation>
        <location evidence="2">Membrane</location>
        <topology evidence="2">Single-pass type II membrane protein</topology>
    </subcellularLocation>
</comment>
<evidence type="ECO:0000256" key="17">
    <source>
        <dbReference type="ARBA" id="ARBA00023211"/>
    </source>
</evidence>
<dbReference type="EMBL" id="JAFNEN010003298">
    <property type="protein sequence ID" value="KAG8171988.1"/>
    <property type="molecule type" value="Genomic_DNA"/>
</dbReference>
<comment type="subunit">
    <text evidence="5">Homodimer; disulfide-linked.</text>
</comment>
<comment type="cofactor">
    <cofactor evidence="1">
        <name>Mn(2+)</name>
        <dbReference type="ChEBI" id="CHEBI:29035"/>
    </cofactor>
</comment>
<dbReference type="GO" id="GO:0016263">
    <property type="term" value="F:glycoprotein-N-acetylgalactosamine 3-beta-galactosyltransferase activity"/>
    <property type="evidence" value="ECO:0007669"/>
    <property type="project" value="UniProtKB-EC"/>
</dbReference>
<dbReference type="GO" id="GO:0016020">
    <property type="term" value="C:membrane"/>
    <property type="evidence" value="ECO:0007669"/>
    <property type="project" value="UniProtKB-SubCell"/>
</dbReference>
<keyword evidence="14" id="KW-0472">Membrane</keyword>
<sequence length="327" mass="37433">MAALSRNCILTLVVGMACGFCFAYVLFSMTNWSPWNVVPCDGCIEFFGNGTVEGDAELANELSQRIRVLCWVMTHPAARKRCESIKRTWGKRCNILLFMSSEEDPDLPTVRLDIEEGRLFLWGKTKQAFKYVYEHYLDKADWFMKADDDTYVVVDNLRYMLQAHSPDRPVYFGRKFTKYVEKGYMSGGSGYVLSREALKRFVEVSLPDPDKCQQNNGGDEDLEMGECLGNADVFPGSTSDCHGQGRFFPLELESHLEPGGLKPNNWFWKWADSPSFEREKDCCSDTAISFHYVAPETMDVYESFIHRFRPYGIKTHLTKAITPDAYC</sequence>
<proteinExistence type="inferred from homology"/>
<evidence type="ECO:0000256" key="13">
    <source>
        <dbReference type="ARBA" id="ARBA00022989"/>
    </source>
</evidence>
<keyword evidence="25" id="KW-1185">Reference proteome</keyword>
<keyword evidence="8" id="KW-0808">Transferase</keyword>
<evidence type="ECO:0000256" key="21">
    <source>
        <dbReference type="ARBA" id="ARBA00043065"/>
    </source>
</evidence>
<dbReference type="GO" id="GO:0030145">
    <property type="term" value="F:manganese ion binding"/>
    <property type="evidence" value="ECO:0007669"/>
    <property type="project" value="UniProtKB-ARBA"/>
</dbReference>
<dbReference type="InterPro" id="IPR003378">
    <property type="entry name" value="Fringe-like_glycosylTrfase"/>
</dbReference>
<keyword evidence="12" id="KW-0735">Signal-anchor</keyword>
<dbReference type="EC" id="2.4.1.122" evidence="6"/>
<organism evidence="24 25">
    <name type="scientific">Oedothorax gibbosus</name>
    <dbReference type="NCBI Taxonomy" id="931172"/>
    <lineage>
        <taxon>Eukaryota</taxon>
        <taxon>Metazoa</taxon>
        <taxon>Ecdysozoa</taxon>
        <taxon>Arthropoda</taxon>
        <taxon>Chelicerata</taxon>
        <taxon>Arachnida</taxon>
        <taxon>Araneae</taxon>
        <taxon>Araneomorphae</taxon>
        <taxon>Entelegynae</taxon>
        <taxon>Araneoidea</taxon>
        <taxon>Linyphiidae</taxon>
        <taxon>Erigoninae</taxon>
        <taxon>Oedothorax</taxon>
    </lineage>
</organism>
<evidence type="ECO:0000256" key="16">
    <source>
        <dbReference type="ARBA" id="ARBA00023180"/>
    </source>
</evidence>
<evidence type="ECO:0000256" key="5">
    <source>
        <dbReference type="ARBA" id="ARBA00011748"/>
    </source>
</evidence>
<dbReference type="Gene3D" id="3.90.550.50">
    <property type="match status" value="1"/>
</dbReference>
<evidence type="ECO:0000256" key="14">
    <source>
        <dbReference type="ARBA" id="ARBA00023136"/>
    </source>
</evidence>
<gene>
    <name evidence="24" type="ORF">JTE90_019619</name>
</gene>
<keyword evidence="10" id="KW-0479">Metal-binding</keyword>
<evidence type="ECO:0000313" key="24">
    <source>
        <dbReference type="EMBL" id="KAG8171988.1"/>
    </source>
</evidence>
<evidence type="ECO:0000256" key="4">
    <source>
        <dbReference type="ARBA" id="ARBA00006462"/>
    </source>
</evidence>
<evidence type="ECO:0000259" key="23">
    <source>
        <dbReference type="Pfam" id="PF02434"/>
    </source>
</evidence>
<name>A0AAV6TJW1_9ARAC</name>
<evidence type="ECO:0000256" key="1">
    <source>
        <dbReference type="ARBA" id="ARBA00001936"/>
    </source>
</evidence>
<keyword evidence="17" id="KW-0464">Manganese</keyword>
<evidence type="ECO:0000256" key="18">
    <source>
        <dbReference type="ARBA" id="ARBA00040898"/>
    </source>
</evidence>
<keyword evidence="9" id="KW-0812">Transmembrane</keyword>
<dbReference type="PROSITE" id="PS51257">
    <property type="entry name" value="PROKAR_LIPOPROTEIN"/>
    <property type="match status" value="1"/>
</dbReference>